<evidence type="ECO:0000313" key="11">
    <source>
        <dbReference type="Proteomes" id="UP000189674"/>
    </source>
</evidence>
<keyword evidence="3 8" id="KW-0641">Proline biosynthesis</keyword>
<feature type="binding site" evidence="8">
    <location>
        <position position="52"/>
    </location>
    <ligand>
        <name>substrate</name>
    </ligand>
</feature>
<gene>
    <name evidence="8 10" type="primary">proB</name>
    <name evidence="10" type="ORF">STSP2_01423</name>
</gene>
<keyword evidence="2 8" id="KW-0028">Amino-acid biosynthesis</keyword>
<dbReference type="GO" id="GO:0055129">
    <property type="term" value="P:L-proline biosynthetic process"/>
    <property type="evidence" value="ECO:0007669"/>
    <property type="project" value="UniProtKB-UniRule"/>
</dbReference>
<evidence type="ECO:0000256" key="6">
    <source>
        <dbReference type="ARBA" id="ARBA00022777"/>
    </source>
</evidence>
<dbReference type="InterPro" id="IPR041739">
    <property type="entry name" value="G5K_ProB"/>
</dbReference>
<dbReference type="OrthoDB" id="9804434at2"/>
<keyword evidence="6 8" id="KW-0418">Kinase</keyword>
<dbReference type="SUPFAM" id="SSF88697">
    <property type="entry name" value="PUA domain-like"/>
    <property type="match status" value="1"/>
</dbReference>
<dbReference type="PANTHER" id="PTHR43654:SF3">
    <property type="entry name" value="GLUTAMATE 5-KINASE"/>
    <property type="match status" value="1"/>
</dbReference>
<dbReference type="GO" id="GO:0003723">
    <property type="term" value="F:RNA binding"/>
    <property type="evidence" value="ECO:0007669"/>
    <property type="project" value="InterPro"/>
</dbReference>
<feature type="domain" description="PUA" evidence="9">
    <location>
        <begin position="279"/>
        <end position="356"/>
    </location>
</feature>
<dbReference type="Gene3D" id="2.30.130.10">
    <property type="entry name" value="PUA domain"/>
    <property type="match status" value="1"/>
</dbReference>
<dbReference type="InterPro" id="IPR001048">
    <property type="entry name" value="Asp/Glu/Uridylate_kinase"/>
</dbReference>
<feature type="binding site" evidence="8">
    <location>
        <begin position="215"/>
        <end position="221"/>
    </location>
    <ligand>
        <name>ATP</name>
        <dbReference type="ChEBI" id="CHEBI:30616"/>
    </ligand>
</feature>
<dbReference type="CDD" id="cd21157">
    <property type="entry name" value="PUA_G5K"/>
    <property type="match status" value="1"/>
</dbReference>
<dbReference type="PIRSF" id="PIRSF000729">
    <property type="entry name" value="GK"/>
    <property type="match status" value="1"/>
</dbReference>
<name>A0A1U9NL81_9BACT</name>
<dbReference type="GO" id="GO:0004349">
    <property type="term" value="F:glutamate 5-kinase activity"/>
    <property type="evidence" value="ECO:0007669"/>
    <property type="project" value="UniProtKB-UniRule"/>
</dbReference>
<dbReference type="EC" id="2.7.2.11" evidence="8"/>
<comment type="catalytic activity">
    <reaction evidence="8">
        <text>L-glutamate + ATP = L-glutamyl 5-phosphate + ADP</text>
        <dbReference type="Rhea" id="RHEA:14877"/>
        <dbReference type="ChEBI" id="CHEBI:29985"/>
        <dbReference type="ChEBI" id="CHEBI:30616"/>
        <dbReference type="ChEBI" id="CHEBI:58274"/>
        <dbReference type="ChEBI" id="CHEBI:456216"/>
        <dbReference type="EC" id="2.7.2.11"/>
    </reaction>
</comment>
<dbReference type="PANTHER" id="PTHR43654">
    <property type="entry name" value="GLUTAMATE 5-KINASE"/>
    <property type="match status" value="1"/>
</dbReference>
<feature type="binding site" evidence="8">
    <location>
        <begin position="173"/>
        <end position="174"/>
    </location>
    <ligand>
        <name>ATP</name>
        <dbReference type="ChEBI" id="CHEBI:30616"/>
    </ligand>
</feature>
<feature type="binding site" evidence="8">
    <location>
        <position position="13"/>
    </location>
    <ligand>
        <name>ATP</name>
        <dbReference type="ChEBI" id="CHEBI:30616"/>
    </ligand>
</feature>
<evidence type="ECO:0000256" key="1">
    <source>
        <dbReference type="ARBA" id="ARBA00022490"/>
    </source>
</evidence>
<dbReference type="CDD" id="cd04242">
    <property type="entry name" value="AAK_G5K_ProB"/>
    <property type="match status" value="1"/>
</dbReference>
<evidence type="ECO:0000313" key="10">
    <source>
        <dbReference type="EMBL" id="AQT68266.1"/>
    </source>
</evidence>
<keyword evidence="4 8" id="KW-0808">Transferase</keyword>
<keyword evidence="11" id="KW-1185">Reference proteome</keyword>
<proteinExistence type="inferred from homology"/>
<evidence type="ECO:0000256" key="3">
    <source>
        <dbReference type="ARBA" id="ARBA00022650"/>
    </source>
</evidence>
<dbReference type="PRINTS" id="PR00474">
    <property type="entry name" value="GLU5KINASE"/>
</dbReference>
<keyword evidence="7 8" id="KW-0067">ATP-binding</keyword>
<dbReference type="InterPro" id="IPR036974">
    <property type="entry name" value="PUA_sf"/>
</dbReference>
<dbReference type="HAMAP" id="MF_00456">
    <property type="entry name" value="ProB"/>
    <property type="match status" value="1"/>
</dbReference>
<evidence type="ECO:0000259" key="9">
    <source>
        <dbReference type="SMART" id="SM00359"/>
    </source>
</evidence>
<dbReference type="RefSeq" id="WP_146661118.1">
    <property type="nucleotide sequence ID" value="NZ_CP019791.1"/>
</dbReference>
<evidence type="ECO:0000256" key="7">
    <source>
        <dbReference type="ARBA" id="ARBA00022840"/>
    </source>
</evidence>
<keyword evidence="5 8" id="KW-0547">Nucleotide-binding</keyword>
<protein>
    <recommendedName>
        <fullName evidence="8">Glutamate 5-kinase</fullName>
        <ecNumber evidence="8">2.7.2.11</ecNumber>
    </recommendedName>
    <alternativeName>
        <fullName evidence="8">Gamma-glutamyl kinase</fullName>
        <shortName evidence="8">GK</shortName>
    </alternativeName>
</protein>
<dbReference type="SMART" id="SM00359">
    <property type="entry name" value="PUA"/>
    <property type="match status" value="1"/>
</dbReference>
<accession>A0A1U9NL81</accession>
<dbReference type="InterPro" id="IPR019797">
    <property type="entry name" value="Glutamate_5-kinase_CS"/>
</dbReference>
<dbReference type="InterPro" id="IPR005715">
    <property type="entry name" value="Glu_5kinase/COase_Synthase"/>
</dbReference>
<comment type="function">
    <text evidence="8">Catalyzes the transfer of a phosphate group to glutamate to form L-glutamate 5-phosphate.</text>
</comment>
<dbReference type="EMBL" id="CP019791">
    <property type="protein sequence ID" value="AQT68266.1"/>
    <property type="molecule type" value="Genomic_DNA"/>
</dbReference>
<keyword evidence="1 8" id="KW-0963">Cytoplasm</keyword>
<dbReference type="PROSITE" id="PS00902">
    <property type="entry name" value="GLUTAMATE_5_KINASE"/>
    <property type="match status" value="1"/>
</dbReference>
<feature type="binding site" evidence="8">
    <location>
        <position position="153"/>
    </location>
    <ligand>
        <name>substrate</name>
    </ligand>
</feature>
<dbReference type="GO" id="GO:0005524">
    <property type="term" value="F:ATP binding"/>
    <property type="evidence" value="ECO:0007669"/>
    <property type="project" value="UniProtKB-KW"/>
</dbReference>
<dbReference type="UniPathway" id="UPA00098">
    <property type="reaction ID" value="UER00359"/>
</dbReference>
<dbReference type="InterPro" id="IPR036393">
    <property type="entry name" value="AceGlu_kinase-like_sf"/>
</dbReference>
<feature type="binding site" evidence="8">
    <location>
        <position position="139"/>
    </location>
    <ligand>
        <name>substrate</name>
    </ligand>
</feature>
<dbReference type="InterPro" id="IPR015947">
    <property type="entry name" value="PUA-like_sf"/>
</dbReference>
<comment type="similarity">
    <text evidence="8">Belongs to the glutamate 5-kinase family.</text>
</comment>
<dbReference type="NCBIfam" id="TIGR01027">
    <property type="entry name" value="proB"/>
    <property type="match status" value="1"/>
</dbReference>
<dbReference type="Proteomes" id="UP000189674">
    <property type="component" value="Chromosome"/>
</dbReference>
<evidence type="ECO:0000256" key="5">
    <source>
        <dbReference type="ARBA" id="ARBA00022741"/>
    </source>
</evidence>
<dbReference type="AlphaFoldDB" id="A0A1U9NL81"/>
<evidence type="ECO:0000256" key="8">
    <source>
        <dbReference type="HAMAP-Rule" id="MF_00456"/>
    </source>
</evidence>
<dbReference type="InterPro" id="IPR002478">
    <property type="entry name" value="PUA"/>
</dbReference>
<dbReference type="FunFam" id="3.40.1160.10:FF:000018">
    <property type="entry name" value="Glutamate 5-kinase"/>
    <property type="match status" value="1"/>
</dbReference>
<dbReference type="STRING" id="1936003.STSP2_01423"/>
<dbReference type="Pfam" id="PF01472">
    <property type="entry name" value="PUA"/>
    <property type="match status" value="1"/>
</dbReference>
<dbReference type="SUPFAM" id="SSF53633">
    <property type="entry name" value="Carbamate kinase-like"/>
    <property type="match status" value="1"/>
</dbReference>
<reference evidence="11" key="1">
    <citation type="submission" date="2017-02" db="EMBL/GenBank/DDBJ databases">
        <title>Comparative genomics and description of representatives of a novel lineage of planctomycetes thriving in anoxic sediments.</title>
        <authorList>
            <person name="Spring S."/>
            <person name="Bunk B."/>
            <person name="Sproer C."/>
        </authorList>
    </citation>
    <scope>NUCLEOTIDE SEQUENCE [LARGE SCALE GENOMIC DNA]</scope>
    <source>
        <strain evidence="11">ST-NAGAB-D1</strain>
    </source>
</reference>
<dbReference type="GO" id="GO:0005829">
    <property type="term" value="C:cytosol"/>
    <property type="evidence" value="ECO:0007669"/>
    <property type="project" value="TreeGrafter"/>
</dbReference>
<comment type="pathway">
    <text evidence="8">Amino-acid biosynthesis; L-proline biosynthesis; L-glutamate 5-semialdehyde from L-glutamate: step 1/2.</text>
</comment>
<dbReference type="KEGG" id="alus:STSP2_01423"/>
<sequence>MRNFENARRVVIKIGTNTLSRGEGIDAEYMAQIAEQVAWLTEQDKQVLLVSSGAIGMGAGRIGHVGPVIDTQMRQACAAIGQPLLMHEYHRAFAERGLTVAQVLLTADVLSERKTFLNLRNAVERLLELGVVPIVNENDSVSTEEIDSAFGDNDTLSALVASKVDADLLIILSDVDALYDGDPRERADAKAIDVVWEITPAIVKAAGGAGTMHSTGGMRTKIKAARVAANAGCKIVLAHGRCEDVVRRIVSGETVGTLFMSKRKLNARTRWILNSKAAGTIHVDRGAMDALRRSKSLLPSGVVSVSGTFAAGAVVMVNEEAKAVTSLSSDELTAVAGKHSSEIREVIGADRRDVVAVPEDVVFLDY</sequence>
<comment type="subcellular location">
    <subcellularLocation>
        <location evidence="8">Cytoplasm</location>
    </subcellularLocation>
</comment>
<dbReference type="PROSITE" id="PS50890">
    <property type="entry name" value="PUA"/>
    <property type="match status" value="1"/>
</dbReference>
<dbReference type="InterPro" id="IPR011529">
    <property type="entry name" value="Glu_5kinase"/>
</dbReference>
<dbReference type="Gene3D" id="3.40.1160.10">
    <property type="entry name" value="Acetylglutamate kinase-like"/>
    <property type="match status" value="2"/>
</dbReference>
<evidence type="ECO:0000256" key="2">
    <source>
        <dbReference type="ARBA" id="ARBA00022605"/>
    </source>
</evidence>
<evidence type="ECO:0000256" key="4">
    <source>
        <dbReference type="ARBA" id="ARBA00022679"/>
    </source>
</evidence>
<organism evidence="10 11">
    <name type="scientific">Anaerohalosphaera lusitana</name>
    <dbReference type="NCBI Taxonomy" id="1936003"/>
    <lineage>
        <taxon>Bacteria</taxon>
        <taxon>Pseudomonadati</taxon>
        <taxon>Planctomycetota</taxon>
        <taxon>Phycisphaerae</taxon>
        <taxon>Sedimentisphaerales</taxon>
        <taxon>Anaerohalosphaeraceae</taxon>
        <taxon>Anaerohalosphaera</taxon>
    </lineage>
</organism>
<dbReference type="Pfam" id="PF00696">
    <property type="entry name" value="AA_kinase"/>
    <property type="match status" value="1"/>
</dbReference>
<dbReference type="InterPro" id="IPR001057">
    <property type="entry name" value="Glu/AcGlu_kinase"/>
</dbReference>